<feature type="compositionally biased region" description="Basic and acidic residues" evidence="6">
    <location>
        <begin position="41"/>
        <end position="62"/>
    </location>
</feature>
<comment type="similarity">
    <text evidence="2">Belongs to the CKAP2 family.</text>
</comment>
<feature type="domain" description="Cytoskeleton-associated protein 2 C-terminal" evidence="7">
    <location>
        <begin position="502"/>
        <end position="587"/>
    </location>
</feature>
<keyword evidence="5" id="KW-0206">Cytoskeleton</keyword>
<dbReference type="PANTHER" id="PTHR16076:SF8">
    <property type="entry name" value="CYTOSKELETON-ASSOCIATED PROTEIN 2"/>
    <property type="match status" value="1"/>
</dbReference>
<organism evidence="8 9">
    <name type="scientific">Coilia grayii</name>
    <name type="common">Gray's grenadier anchovy</name>
    <dbReference type="NCBI Taxonomy" id="363190"/>
    <lineage>
        <taxon>Eukaryota</taxon>
        <taxon>Metazoa</taxon>
        <taxon>Chordata</taxon>
        <taxon>Craniata</taxon>
        <taxon>Vertebrata</taxon>
        <taxon>Euteleostomi</taxon>
        <taxon>Actinopterygii</taxon>
        <taxon>Neopterygii</taxon>
        <taxon>Teleostei</taxon>
        <taxon>Clupei</taxon>
        <taxon>Clupeiformes</taxon>
        <taxon>Clupeoidei</taxon>
        <taxon>Engraulidae</taxon>
        <taxon>Coilinae</taxon>
        <taxon>Coilia</taxon>
    </lineage>
</organism>
<sequence length="701" mass="75480">MDTQKKSNKENARPKHGPQKVVTSFIKRTAPGKSAPLQSKNDQKDGTVEKRAEPTKNAEQRAPKSAVAKPAPEGKKAATLSQAFLSQQSSSYKKLLAQGPKPTSAAPPKALPGTYKGKVVQSKVDCFRKPEDPTAKVTEKRVFTKPAVPKCATLTPATLSRIKSKSVTTLPSVATQPRRPKSVTDVPLSRPAGKTTRGQPQTVSTVRQFQVTKRPVGSRPVPPVGVAKSVGGPARSIAAAVKSTSEPSQNASKPPVAPAQRPARKPVTSTLSHTRVAMETAEERRAKLAEWLASKGKTLKRPPIHSSTQPAQRTRPVSKPRGAPQENRQPQESQPAAEEQPGLVPLPAAAEPNPQAPEPETVSELSAPRVEEEEEGAGEHEGPVTSSPAPGINTTLDMVDNCSLDLPEVDTEVPMHELVVNLCEALEALEPPSTCQSDDEKGSDREHEAMGMEMQVEQEVEEEEKSDDVNEEEEEEEEVEEKLAEEKTNSEASSEEVPSEDSESEMDEDSIEGSESDSVSGEDDQPEDADVTERKVKTEVKPEEEEEEEDEEKENCGTTTPECNGASVVKFTVRTTPFLQSVKKRIDDVSSSPAAMAAPSSCGSSLRQRSRKSAAIGELKFLTPVRRSRRIERQSARLPAALADHDPCVTSLAELARLEGGGEGNEAGIGGGTPVANAYIYRRNPALLHELPDAHADLTRL</sequence>
<protein>
    <recommendedName>
        <fullName evidence="7">Cytoskeleton-associated protein 2 C-terminal domain-containing protein</fullName>
    </recommendedName>
</protein>
<proteinExistence type="inferred from homology"/>
<feature type="compositionally biased region" description="Acidic residues" evidence="6">
    <location>
        <begin position="542"/>
        <end position="553"/>
    </location>
</feature>
<dbReference type="InterPro" id="IPR029197">
    <property type="entry name" value="CKAP2_C"/>
</dbReference>
<feature type="domain" description="Cytoskeleton-associated protein 2 C-terminal" evidence="7">
    <location>
        <begin position="269"/>
        <end position="314"/>
    </location>
</feature>
<feature type="compositionally biased region" description="Basic and acidic residues" evidence="6">
    <location>
        <begin position="438"/>
        <end position="450"/>
    </location>
</feature>
<evidence type="ECO:0000256" key="5">
    <source>
        <dbReference type="ARBA" id="ARBA00023212"/>
    </source>
</evidence>
<feature type="compositionally biased region" description="Basic and acidic residues" evidence="6">
    <location>
        <begin position="531"/>
        <end position="541"/>
    </location>
</feature>
<dbReference type="EMBL" id="JBHFQA010000015">
    <property type="protein sequence ID" value="KAL2086370.1"/>
    <property type="molecule type" value="Genomic_DNA"/>
</dbReference>
<feature type="domain" description="Cytoskeleton-associated protein 2 C-terminal" evidence="7">
    <location>
        <begin position="610"/>
        <end position="660"/>
    </location>
</feature>
<dbReference type="PANTHER" id="PTHR16076">
    <property type="entry name" value="CYTOSKELETON ASSOCIATED PROTEIN 2-RELATED"/>
    <property type="match status" value="1"/>
</dbReference>
<evidence type="ECO:0000313" key="8">
    <source>
        <dbReference type="EMBL" id="KAL2086370.1"/>
    </source>
</evidence>
<comment type="subcellular location">
    <subcellularLocation>
        <location evidence="1">Cytoplasm</location>
        <location evidence="1">Cytoskeleton</location>
    </subcellularLocation>
</comment>
<feature type="compositionally biased region" description="Low complexity" evidence="6">
    <location>
        <begin position="330"/>
        <end position="353"/>
    </location>
</feature>
<keyword evidence="3" id="KW-0963">Cytoplasm</keyword>
<dbReference type="AlphaFoldDB" id="A0ABD1JJ16"/>
<feature type="compositionally biased region" description="Polar residues" evidence="6">
    <location>
        <begin position="165"/>
        <end position="175"/>
    </location>
</feature>
<dbReference type="GO" id="GO:0005856">
    <property type="term" value="C:cytoskeleton"/>
    <property type="evidence" value="ECO:0007669"/>
    <property type="project" value="UniProtKB-SubCell"/>
</dbReference>
<feature type="compositionally biased region" description="Acidic residues" evidence="6">
    <location>
        <begin position="456"/>
        <end position="480"/>
    </location>
</feature>
<feature type="compositionally biased region" description="Basic and acidic residues" evidence="6">
    <location>
        <begin position="1"/>
        <end position="13"/>
    </location>
</feature>
<evidence type="ECO:0000256" key="2">
    <source>
        <dbReference type="ARBA" id="ARBA00009468"/>
    </source>
</evidence>
<feature type="compositionally biased region" description="Polar residues" evidence="6">
    <location>
        <begin position="242"/>
        <end position="252"/>
    </location>
</feature>
<feature type="compositionally biased region" description="Acidic residues" evidence="6">
    <location>
        <begin position="493"/>
        <end position="530"/>
    </location>
</feature>
<feature type="region of interest" description="Disordered" evidence="6">
    <location>
        <begin position="429"/>
        <end position="564"/>
    </location>
</feature>
<feature type="region of interest" description="Disordered" evidence="6">
    <location>
        <begin position="165"/>
        <end position="397"/>
    </location>
</feature>
<evidence type="ECO:0000256" key="6">
    <source>
        <dbReference type="SAM" id="MobiDB-lite"/>
    </source>
</evidence>
<keyword evidence="4" id="KW-0597">Phosphoprotein</keyword>
<evidence type="ECO:0000256" key="3">
    <source>
        <dbReference type="ARBA" id="ARBA00022490"/>
    </source>
</evidence>
<reference evidence="8 9" key="1">
    <citation type="submission" date="2024-09" db="EMBL/GenBank/DDBJ databases">
        <title>A chromosome-level genome assembly of Gray's grenadier anchovy, Coilia grayii.</title>
        <authorList>
            <person name="Fu Z."/>
        </authorList>
    </citation>
    <scope>NUCLEOTIDE SEQUENCE [LARGE SCALE GENOMIC DNA]</scope>
    <source>
        <strain evidence="8">G4</strain>
        <tissue evidence="8">Muscle</tissue>
    </source>
</reference>
<comment type="caution">
    <text evidence="8">The sequence shown here is derived from an EMBL/GenBank/DDBJ whole genome shotgun (WGS) entry which is preliminary data.</text>
</comment>
<accession>A0ABD1JJ16</accession>
<feature type="region of interest" description="Disordered" evidence="6">
    <location>
        <begin position="1"/>
        <end position="114"/>
    </location>
</feature>
<name>A0ABD1JJ16_9TELE</name>
<dbReference type="Proteomes" id="UP001591681">
    <property type="component" value="Unassembled WGS sequence"/>
</dbReference>
<gene>
    <name evidence="8" type="ORF">ACEWY4_017429</name>
</gene>
<feature type="compositionally biased region" description="Low complexity" evidence="6">
    <location>
        <begin position="77"/>
        <end position="91"/>
    </location>
</feature>
<dbReference type="Pfam" id="PF15297">
    <property type="entry name" value="CKAP2_C"/>
    <property type="match status" value="3"/>
</dbReference>
<evidence type="ECO:0000313" key="9">
    <source>
        <dbReference type="Proteomes" id="UP001591681"/>
    </source>
</evidence>
<feature type="compositionally biased region" description="Polar residues" evidence="6">
    <location>
        <begin position="384"/>
        <end position="396"/>
    </location>
</feature>
<evidence type="ECO:0000259" key="7">
    <source>
        <dbReference type="Pfam" id="PF15297"/>
    </source>
</evidence>
<keyword evidence="9" id="KW-1185">Reference proteome</keyword>
<evidence type="ECO:0000256" key="1">
    <source>
        <dbReference type="ARBA" id="ARBA00004245"/>
    </source>
</evidence>
<dbReference type="InterPro" id="IPR026165">
    <property type="entry name" value="CKAP2_fam"/>
</dbReference>
<evidence type="ECO:0000256" key="4">
    <source>
        <dbReference type="ARBA" id="ARBA00022553"/>
    </source>
</evidence>
<feature type="compositionally biased region" description="Polar residues" evidence="6">
    <location>
        <begin position="196"/>
        <end position="211"/>
    </location>
</feature>